<dbReference type="Proteomes" id="UP001152797">
    <property type="component" value="Unassembled WGS sequence"/>
</dbReference>
<keyword evidence="12" id="KW-0407">Ion channel</keyword>
<keyword evidence="19" id="KW-1185">Reference proteome</keyword>
<keyword evidence="7" id="KW-0851">Voltage-gated channel</keyword>
<feature type="transmembrane region" description="Helical" evidence="13">
    <location>
        <begin position="910"/>
        <end position="935"/>
    </location>
</feature>
<feature type="domain" description="EF-hand" evidence="15">
    <location>
        <begin position="1118"/>
        <end position="1153"/>
    </location>
</feature>
<evidence type="ECO:0000259" key="15">
    <source>
        <dbReference type="PROSITE" id="PS50222"/>
    </source>
</evidence>
<keyword evidence="3" id="KW-0633">Potassium transport</keyword>
<keyword evidence="8" id="KW-0630">Potassium</keyword>
<dbReference type="GO" id="GO:0008076">
    <property type="term" value="C:voltage-gated potassium channel complex"/>
    <property type="evidence" value="ECO:0007669"/>
    <property type="project" value="InterPro"/>
</dbReference>
<evidence type="ECO:0000313" key="19">
    <source>
        <dbReference type="Proteomes" id="UP001152797"/>
    </source>
</evidence>
<gene>
    <name evidence="16" type="ORF">C1SCF055_LOCUS11612</name>
</gene>
<dbReference type="InterPro" id="IPR002048">
    <property type="entry name" value="EF_hand_dom"/>
</dbReference>
<dbReference type="EMBL" id="CAMXCT020000857">
    <property type="protein sequence ID" value="CAL1137431.1"/>
    <property type="molecule type" value="Genomic_DNA"/>
</dbReference>
<dbReference type="GO" id="GO:0005249">
    <property type="term" value="F:voltage-gated potassium channel activity"/>
    <property type="evidence" value="ECO:0007669"/>
    <property type="project" value="InterPro"/>
</dbReference>
<dbReference type="PRINTS" id="PR00169">
    <property type="entry name" value="KCHANNEL"/>
</dbReference>
<dbReference type="InterPro" id="IPR027359">
    <property type="entry name" value="Volt_channel_dom_sf"/>
</dbReference>
<dbReference type="EMBL" id="CAMXCT030000857">
    <property type="protein sequence ID" value="CAL4771368.1"/>
    <property type="molecule type" value="Genomic_DNA"/>
</dbReference>
<feature type="transmembrane region" description="Helical" evidence="13">
    <location>
        <begin position="1014"/>
        <end position="1032"/>
    </location>
</feature>
<keyword evidence="9 13" id="KW-1133">Transmembrane helix</keyword>
<evidence type="ECO:0000313" key="17">
    <source>
        <dbReference type="EMBL" id="CAL1137431.1"/>
    </source>
</evidence>
<evidence type="ECO:0000256" key="10">
    <source>
        <dbReference type="ARBA" id="ARBA00023065"/>
    </source>
</evidence>
<feature type="transmembrane region" description="Helical" evidence="13">
    <location>
        <begin position="882"/>
        <end position="903"/>
    </location>
</feature>
<dbReference type="Pfam" id="PF00520">
    <property type="entry name" value="Ion_trans"/>
    <property type="match status" value="1"/>
</dbReference>
<sequence>MHRSITVLALGCFGIARADLDNLFQRKKDCETRGGSLVWVALSMGHSLEGDIFEALLIEPMIENAEEARNHICIPRNCAGQVEISQEDCANVKGWVLQKLLEAHQNTKGGLGFDHVFHTAIRQHPWMFTGVEDSLDSQILPKLAFALPMSMQRAEDVEIAAALPHRPFRLAILSSHAPVAGVLAEHVEEVVEGPVQVLYYGSCYLCEHTFTCPERRQESLADESCEHFHNPDEVPLQTWLDIAADVARSEAQASFLMCFGLALCHFWFSLVIGTPRAQLLCMNPLQGTPRHLAGLMLLDLRRRVMEAKPDDQVLPRWSKMCQCNETSTSRYLLVFTTNAVTSALLAYHAGEVSSRVPVTTLFRQKLMGWNLPWHRSRTILLTSSFILQLSTVYLAFRMALQLYLESENLYEVVEHRHDVFWTLQGEADAVGFFQHAFTVYIPEHPYKNYFNDLYAMRLPIFTPSIHFLARFWPEVQSLDSAGTYDGWFDRTLPRTRLMLSGTEAEVPELLEPFDLSSDGYNKARLWLEPADYFHFPGLMHFNSIADLHRKVATEALEASLLEARRVMADFARQRRAESLQYFASAMYGKTGGWADQESFDMRFVQICRIQGRLVGLGARTIRGCRLAVSGSQAPVLPASCGPEPFAFQRYMKVGLKDYPPWIRFLAQQRQPLLFGANSPHPNSGMSLPGPSHDEDPVVLSKLLHGVEVRLDQLSNQVEACLWEILSLKDVRDTVSRPTVERRFAPRSSILPQLHHTHSDMDSYGDSYGDSYCRAWSLPHPRASRLSTFSEVASLRNEMVSFRDHHPSGAASPEDLKVQKEEKPRRLFRPVRGVDLKIAWQIHAREMRNAECDEETRPIMRLLYRSRCACLWELVDDPDSSRAAWWLSVFLKMVVFINMAVAFFQSTKGHIFNATLGVVGTFCDVVFCLEFLARVISAPSKVVLIKDPFNWTDFLSALALPLRISFALHPQLRAAEVILLFFLPVVCSLKLLRYFESFRLLIDACRNSVPALPVLVYTMSVITLLSSSAIYLVESRDNIPSMPHALWLALVTVTTVGYGDFAPKSTAGYVVVSILSCVSVLFLGLPVGIIGHEFKACWESRSRVLLMTRVRKCLAKWGYSAQDLRVLVEFVDEDGDGNLNLSEFMALINQMRIGIRAGVAIQLFMLFDDDQNGFLDYHEFLRHLFPEEYVLDQQQRAKTFQEPNKRVSEALNHLDAMRVSLRNQGSENS</sequence>
<evidence type="ECO:0000256" key="1">
    <source>
        <dbReference type="ARBA" id="ARBA00004141"/>
    </source>
</evidence>
<organism evidence="16">
    <name type="scientific">Cladocopium goreaui</name>
    <dbReference type="NCBI Taxonomy" id="2562237"/>
    <lineage>
        <taxon>Eukaryota</taxon>
        <taxon>Sar</taxon>
        <taxon>Alveolata</taxon>
        <taxon>Dinophyceae</taxon>
        <taxon>Suessiales</taxon>
        <taxon>Symbiodiniaceae</taxon>
        <taxon>Cladocopium</taxon>
    </lineage>
</organism>
<evidence type="ECO:0000256" key="3">
    <source>
        <dbReference type="ARBA" id="ARBA00022538"/>
    </source>
</evidence>
<dbReference type="SUPFAM" id="SSF47473">
    <property type="entry name" value="EF-hand"/>
    <property type="match status" value="1"/>
</dbReference>
<dbReference type="Gene3D" id="1.10.287.70">
    <property type="match status" value="1"/>
</dbReference>
<proteinExistence type="predicted"/>
<dbReference type="Gene3D" id="1.20.120.350">
    <property type="entry name" value="Voltage-gated potassium channels. Chain C"/>
    <property type="match status" value="1"/>
</dbReference>
<feature type="domain" description="EF-hand" evidence="15">
    <location>
        <begin position="1154"/>
        <end position="1189"/>
    </location>
</feature>
<keyword evidence="6" id="KW-0106">Calcium</keyword>
<evidence type="ECO:0000256" key="9">
    <source>
        <dbReference type="ARBA" id="ARBA00022989"/>
    </source>
</evidence>
<evidence type="ECO:0000256" key="13">
    <source>
        <dbReference type="SAM" id="Phobius"/>
    </source>
</evidence>
<dbReference type="PROSITE" id="PS50222">
    <property type="entry name" value="EF_HAND_2"/>
    <property type="match status" value="2"/>
</dbReference>
<evidence type="ECO:0000256" key="8">
    <source>
        <dbReference type="ARBA" id="ARBA00022958"/>
    </source>
</evidence>
<keyword evidence="10" id="KW-0406">Ion transport</keyword>
<dbReference type="SMART" id="SM00054">
    <property type="entry name" value="EFh"/>
    <property type="match status" value="2"/>
</dbReference>
<dbReference type="GO" id="GO:0001508">
    <property type="term" value="P:action potential"/>
    <property type="evidence" value="ECO:0007669"/>
    <property type="project" value="TreeGrafter"/>
</dbReference>
<reference evidence="16" key="1">
    <citation type="submission" date="2022-10" db="EMBL/GenBank/DDBJ databases">
        <authorList>
            <person name="Chen Y."/>
            <person name="Dougan E. K."/>
            <person name="Chan C."/>
            <person name="Rhodes N."/>
            <person name="Thang M."/>
        </authorList>
    </citation>
    <scope>NUCLEOTIDE SEQUENCE</scope>
</reference>
<evidence type="ECO:0000256" key="7">
    <source>
        <dbReference type="ARBA" id="ARBA00022882"/>
    </source>
</evidence>
<evidence type="ECO:0000256" key="2">
    <source>
        <dbReference type="ARBA" id="ARBA00022448"/>
    </source>
</evidence>
<accession>A0A9P1C579</accession>
<dbReference type="PANTHER" id="PTHR11537">
    <property type="entry name" value="VOLTAGE-GATED POTASSIUM CHANNEL"/>
    <property type="match status" value="1"/>
</dbReference>
<dbReference type="CDD" id="cd00051">
    <property type="entry name" value="EFh"/>
    <property type="match status" value="1"/>
</dbReference>
<feature type="signal peptide" evidence="14">
    <location>
        <begin position="1"/>
        <end position="18"/>
    </location>
</feature>
<comment type="caution">
    <text evidence="16">The sequence shown here is derived from an EMBL/GenBank/DDBJ whole genome shotgun (WGS) entry which is preliminary data.</text>
</comment>
<dbReference type="AlphaFoldDB" id="A0A9P1C579"/>
<dbReference type="InterPro" id="IPR005821">
    <property type="entry name" value="Ion_trans_dom"/>
</dbReference>
<dbReference type="Gene3D" id="1.10.238.10">
    <property type="entry name" value="EF-hand"/>
    <property type="match status" value="1"/>
</dbReference>
<dbReference type="InterPro" id="IPR011992">
    <property type="entry name" value="EF-hand-dom_pair"/>
</dbReference>
<feature type="transmembrane region" description="Helical" evidence="13">
    <location>
        <begin position="1044"/>
        <end position="1060"/>
    </location>
</feature>
<protein>
    <submittedName>
        <fullName evidence="18">Potassium voltage-gated channel subfamily A member 6</fullName>
    </submittedName>
</protein>
<evidence type="ECO:0000313" key="16">
    <source>
        <dbReference type="EMBL" id="CAI3984056.1"/>
    </source>
</evidence>
<keyword evidence="14" id="KW-0732">Signal</keyword>
<keyword evidence="5" id="KW-0631">Potassium channel</keyword>
<keyword evidence="2" id="KW-0813">Transport</keyword>
<evidence type="ECO:0000256" key="11">
    <source>
        <dbReference type="ARBA" id="ARBA00023136"/>
    </source>
</evidence>
<dbReference type="InterPro" id="IPR018247">
    <property type="entry name" value="EF_Hand_1_Ca_BS"/>
</dbReference>
<dbReference type="OrthoDB" id="10264258at2759"/>
<reference evidence="17" key="2">
    <citation type="submission" date="2024-04" db="EMBL/GenBank/DDBJ databases">
        <authorList>
            <person name="Chen Y."/>
            <person name="Shah S."/>
            <person name="Dougan E. K."/>
            <person name="Thang M."/>
            <person name="Chan C."/>
        </authorList>
    </citation>
    <scope>NUCLEOTIDE SEQUENCE [LARGE SCALE GENOMIC DNA]</scope>
</reference>
<dbReference type="SUPFAM" id="SSF81324">
    <property type="entry name" value="Voltage-gated potassium channels"/>
    <property type="match status" value="1"/>
</dbReference>
<feature type="transmembrane region" description="Helical" evidence="13">
    <location>
        <begin position="977"/>
        <end position="994"/>
    </location>
</feature>
<dbReference type="PROSITE" id="PS00018">
    <property type="entry name" value="EF_HAND_1"/>
    <property type="match status" value="2"/>
</dbReference>
<feature type="transmembrane region" description="Helical" evidence="13">
    <location>
        <begin position="1066"/>
        <end position="1090"/>
    </location>
</feature>
<evidence type="ECO:0000256" key="14">
    <source>
        <dbReference type="SAM" id="SignalP"/>
    </source>
</evidence>
<evidence type="ECO:0000313" key="18">
    <source>
        <dbReference type="EMBL" id="CAL4771368.1"/>
    </source>
</evidence>
<feature type="chain" id="PRO_5043270108" evidence="14">
    <location>
        <begin position="19"/>
        <end position="1228"/>
    </location>
</feature>
<keyword evidence="11 13" id="KW-0472">Membrane</keyword>
<dbReference type="InterPro" id="IPR028325">
    <property type="entry name" value="VG_K_chnl"/>
</dbReference>
<evidence type="ECO:0000256" key="4">
    <source>
        <dbReference type="ARBA" id="ARBA00022692"/>
    </source>
</evidence>
<dbReference type="EMBL" id="CAMXCT010000857">
    <property type="protein sequence ID" value="CAI3984056.1"/>
    <property type="molecule type" value="Genomic_DNA"/>
</dbReference>
<evidence type="ECO:0000256" key="6">
    <source>
        <dbReference type="ARBA" id="ARBA00022837"/>
    </source>
</evidence>
<keyword evidence="4 13" id="KW-0812">Transmembrane</keyword>
<dbReference type="PANTHER" id="PTHR11537:SF254">
    <property type="entry name" value="POTASSIUM VOLTAGE-GATED CHANNEL PROTEIN SHAB"/>
    <property type="match status" value="1"/>
</dbReference>
<name>A0A9P1C579_9DINO</name>
<dbReference type="GO" id="GO:0005509">
    <property type="term" value="F:calcium ion binding"/>
    <property type="evidence" value="ECO:0007669"/>
    <property type="project" value="InterPro"/>
</dbReference>
<evidence type="ECO:0000256" key="12">
    <source>
        <dbReference type="ARBA" id="ARBA00023303"/>
    </source>
</evidence>
<evidence type="ECO:0000256" key="5">
    <source>
        <dbReference type="ARBA" id="ARBA00022826"/>
    </source>
</evidence>
<comment type="subcellular location">
    <subcellularLocation>
        <location evidence="1">Membrane</location>
        <topology evidence="1">Multi-pass membrane protein</topology>
    </subcellularLocation>
</comment>